<protein>
    <submittedName>
        <fullName evidence="1">Uncharacterized protein</fullName>
    </submittedName>
</protein>
<gene>
    <name evidence="1" type="ORF">NDU88_002043</name>
</gene>
<dbReference type="Proteomes" id="UP001066276">
    <property type="component" value="Chromosome 7"/>
</dbReference>
<dbReference type="AlphaFoldDB" id="A0AAV7PE77"/>
<dbReference type="EMBL" id="JANPWB010000011">
    <property type="protein sequence ID" value="KAJ1123575.1"/>
    <property type="molecule type" value="Genomic_DNA"/>
</dbReference>
<evidence type="ECO:0000313" key="2">
    <source>
        <dbReference type="Proteomes" id="UP001066276"/>
    </source>
</evidence>
<proteinExistence type="predicted"/>
<sequence>MERMSKRLGKHAERLNSAEHLISEVKDQHTTFASSQSKMDKTITMLQAKVEDLEVNSRRSNIRVVDIAESTAIDNMEH</sequence>
<reference evidence="1" key="1">
    <citation type="journal article" date="2022" name="bioRxiv">
        <title>Sequencing and chromosome-scale assembly of the giantPleurodeles waltlgenome.</title>
        <authorList>
            <person name="Brown T."/>
            <person name="Elewa A."/>
            <person name="Iarovenko S."/>
            <person name="Subramanian E."/>
            <person name="Araus A.J."/>
            <person name="Petzold A."/>
            <person name="Susuki M."/>
            <person name="Suzuki K.-i.T."/>
            <person name="Hayashi T."/>
            <person name="Toyoda A."/>
            <person name="Oliveira C."/>
            <person name="Osipova E."/>
            <person name="Leigh N.D."/>
            <person name="Simon A."/>
            <person name="Yun M.H."/>
        </authorList>
    </citation>
    <scope>NUCLEOTIDE SEQUENCE</scope>
    <source>
        <strain evidence="1">20211129_DDA</strain>
        <tissue evidence="1">Liver</tissue>
    </source>
</reference>
<evidence type="ECO:0000313" key="1">
    <source>
        <dbReference type="EMBL" id="KAJ1123575.1"/>
    </source>
</evidence>
<comment type="caution">
    <text evidence="1">The sequence shown here is derived from an EMBL/GenBank/DDBJ whole genome shotgun (WGS) entry which is preliminary data.</text>
</comment>
<name>A0AAV7PE77_PLEWA</name>
<accession>A0AAV7PE77</accession>
<keyword evidence="2" id="KW-1185">Reference proteome</keyword>
<organism evidence="1 2">
    <name type="scientific">Pleurodeles waltl</name>
    <name type="common">Iberian ribbed newt</name>
    <dbReference type="NCBI Taxonomy" id="8319"/>
    <lineage>
        <taxon>Eukaryota</taxon>
        <taxon>Metazoa</taxon>
        <taxon>Chordata</taxon>
        <taxon>Craniata</taxon>
        <taxon>Vertebrata</taxon>
        <taxon>Euteleostomi</taxon>
        <taxon>Amphibia</taxon>
        <taxon>Batrachia</taxon>
        <taxon>Caudata</taxon>
        <taxon>Salamandroidea</taxon>
        <taxon>Salamandridae</taxon>
        <taxon>Pleurodelinae</taxon>
        <taxon>Pleurodeles</taxon>
    </lineage>
</organism>